<comment type="similarity">
    <text evidence="4 13">Belongs to the complex I NDUFA10 subunit family.</text>
</comment>
<comment type="subcellular location">
    <subcellularLocation>
        <location evidence="3 13">Mitochondrion matrix</location>
    </subcellularLocation>
</comment>
<keyword evidence="10" id="KW-0809">Transit peptide</keyword>
<evidence type="ECO:0000256" key="1">
    <source>
        <dbReference type="ARBA" id="ARBA00001974"/>
    </source>
</evidence>
<evidence type="ECO:0000256" key="13">
    <source>
        <dbReference type="PIRNR" id="PIRNR000543"/>
    </source>
</evidence>
<comment type="cofactor">
    <cofactor evidence="1 13">
        <name>FAD</name>
        <dbReference type="ChEBI" id="CHEBI:57692"/>
    </cofactor>
</comment>
<evidence type="ECO:0000256" key="4">
    <source>
        <dbReference type="ARBA" id="ARBA00008606"/>
    </source>
</evidence>
<dbReference type="InterPro" id="IPR050566">
    <property type="entry name" value="Deoxyribonucleoside_kinase"/>
</dbReference>
<organism evidence="15 16">
    <name type="scientific">Nephila pilipes</name>
    <name type="common">Giant wood spider</name>
    <name type="synonym">Nephila maculata</name>
    <dbReference type="NCBI Taxonomy" id="299642"/>
    <lineage>
        <taxon>Eukaryota</taxon>
        <taxon>Metazoa</taxon>
        <taxon>Ecdysozoa</taxon>
        <taxon>Arthropoda</taxon>
        <taxon>Chelicerata</taxon>
        <taxon>Arachnida</taxon>
        <taxon>Araneae</taxon>
        <taxon>Araneomorphae</taxon>
        <taxon>Entelegynae</taxon>
        <taxon>Araneoidea</taxon>
        <taxon>Nephilidae</taxon>
        <taxon>Nephila</taxon>
    </lineage>
</organism>
<proteinExistence type="inferred from homology"/>
<keyword evidence="7 13" id="KW-0285">Flavoprotein</keyword>
<keyword evidence="6 13" id="KW-0813">Transport</keyword>
<feature type="domain" description="Deoxynucleoside kinase" evidence="14">
    <location>
        <begin position="79"/>
        <end position="306"/>
    </location>
</feature>
<evidence type="ECO:0000256" key="6">
    <source>
        <dbReference type="ARBA" id="ARBA00022448"/>
    </source>
</evidence>
<evidence type="ECO:0000256" key="9">
    <source>
        <dbReference type="ARBA" id="ARBA00022827"/>
    </source>
</evidence>
<gene>
    <name evidence="15" type="primary">ND-42</name>
    <name evidence="15" type="ORF">NPIL_620781</name>
</gene>
<dbReference type="Pfam" id="PF01712">
    <property type="entry name" value="dNK"/>
    <property type="match status" value="1"/>
</dbReference>
<keyword evidence="8 13" id="KW-0679">Respiratory chain</keyword>
<name>A0A8X6NS10_NEPPI</name>
<dbReference type="PIRSF" id="PIRSF000543">
    <property type="entry name" value="NADH_UQ_42KD"/>
    <property type="match status" value="1"/>
</dbReference>
<evidence type="ECO:0000256" key="7">
    <source>
        <dbReference type="ARBA" id="ARBA00022630"/>
    </source>
</evidence>
<accession>A0A8X6NS10</accession>
<evidence type="ECO:0000256" key="2">
    <source>
        <dbReference type="ARBA" id="ARBA00003195"/>
    </source>
</evidence>
<dbReference type="Gene3D" id="3.40.50.300">
    <property type="entry name" value="P-loop containing nucleotide triphosphate hydrolases"/>
    <property type="match status" value="1"/>
</dbReference>
<keyword evidence="12 13" id="KW-0496">Mitochondrion</keyword>
<evidence type="ECO:0000313" key="16">
    <source>
        <dbReference type="Proteomes" id="UP000887013"/>
    </source>
</evidence>
<dbReference type="PANTHER" id="PTHR10513:SF15">
    <property type="entry name" value="NADH DEHYDROGENASE [UBIQUINONE] 1 ALPHA SUBCOMPLEX SUBUNIT 10, MITOCHONDRIAL"/>
    <property type="match status" value="1"/>
</dbReference>
<evidence type="ECO:0000256" key="11">
    <source>
        <dbReference type="ARBA" id="ARBA00022982"/>
    </source>
</evidence>
<evidence type="ECO:0000256" key="12">
    <source>
        <dbReference type="ARBA" id="ARBA00023128"/>
    </source>
</evidence>
<evidence type="ECO:0000256" key="3">
    <source>
        <dbReference type="ARBA" id="ARBA00004305"/>
    </source>
</evidence>
<comment type="caution">
    <text evidence="15">The sequence shown here is derived from an EMBL/GenBank/DDBJ whole genome shotgun (WGS) entry which is preliminary data.</text>
</comment>
<dbReference type="GO" id="GO:0005759">
    <property type="term" value="C:mitochondrial matrix"/>
    <property type="evidence" value="ECO:0007669"/>
    <property type="project" value="UniProtKB-SubCell"/>
</dbReference>
<keyword evidence="9 13" id="KW-0274">FAD</keyword>
<dbReference type="InterPro" id="IPR027417">
    <property type="entry name" value="P-loop_NTPase"/>
</dbReference>
<dbReference type="InterPro" id="IPR031314">
    <property type="entry name" value="DNK_dom"/>
</dbReference>
<dbReference type="Proteomes" id="UP000887013">
    <property type="component" value="Unassembled WGS sequence"/>
</dbReference>
<dbReference type="EMBL" id="BMAW01107953">
    <property type="protein sequence ID" value="GFT31619.1"/>
    <property type="molecule type" value="Genomic_DNA"/>
</dbReference>
<dbReference type="InterPro" id="IPR015828">
    <property type="entry name" value="NDUFA10"/>
</dbReference>
<dbReference type="PANTHER" id="PTHR10513">
    <property type="entry name" value="DEOXYNUCLEOSIDE KINASE"/>
    <property type="match status" value="1"/>
</dbReference>
<comment type="function">
    <text evidence="2 13">Accessory subunit of the mitochondrial membrane respiratory chain NADH dehydrogenase (Complex I), that is believed not to be involved in catalysis. Complex I functions in the transfer of electrons from NADH to the respiratory chain. The immediate electron acceptor for the enzyme is believed to be ubiquinone.</text>
</comment>
<dbReference type="OrthoDB" id="17400at2759"/>
<sequence>MSITCLPRLIKFEVKRCGFILASTPRFAIIQTASITSKEWRDPNIKKPAPWPYKTKRFNLFRAHYESTIKRFDENTKVIVVDGNIASGKGAFAKELAEAFDMHFVPEPTLEKIYLTAYGYDLRQLNPIVPPSFKICDIETFYKNPHHQNVAKFQFDMYMLRLEAYIDALAHLLNTGQGIVMERSAFGDFVFVEAMYKAGYLSKQVKDFYYEITKVTLDELMKPHLIIYLDVNPEVILERIKNRNNPAEVNSPVLNKNYLQSIDDFYKQQYLKEFLNHSEVLIYDWNNYGDVEVVVEDIERIDFDRFTKYDSQMKDWRKRNDWEWGYYRQRYTNRKDLILSYGVINKPKIHEVYHPGEEWKEYLEILNKIPGEKYSEGFNPMAGDSVLFKTENKGYWYGGINRTLR</sequence>
<dbReference type="SUPFAM" id="SSF52540">
    <property type="entry name" value="P-loop containing nucleoside triphosphate hydrolases"/>
    <property type="match status" value="1"/>
</dbReference>
<protein>
    <recommendedName>
        <fullName evidence="5 13">NADH dehydrogenase [ubiquinone] 1 alpha subcomplex subunit 10, mitochondrial</fullName>
    </recommendedName>
</protein>
<evidence type="ECO:0000259" key="14">
    <source>
        <dbReference type="Pfam" id="PF01712"/>
    </source>
</evidence>
<evidence type="ECO:0000256" key="10">
    <source>
        <dbReference type="ARBA" id="ARBA00022946"/>
    </source>
</evidence>
<dbReference type="AlphaFoldDB" id="A0A8X6NS10"/>
<evidence type="ECO:0000256" key="8">
    <source>
        <dbReference type="ARBA" id="ARBA00022660"/>
    </source>
</evidence>
<keyword evidence="11 13" id="KW-0249">Electron transport</keyword>
<evidence type="ECO:0000313" key="15">
    <source>
        <dbReference type="EMBL" id="GFT31619.1"/>
    </source>
</evidence>
<dbReference type="GO" id="GO:0006120">
    <property type="term" value="P:mitochondrial electron transport, NADH to ubiquinone"/>
    <property type="evidence" value="ECO:0007669"/>
    <property type="project" value="InterPro"/>
</dbReference>
<keyword evidence="16" id="KW-1185">Reference proteome</keyword>
<evidence type="ECO:0000256" key="5">
    <source>
        <dbReference type="ARBA" id="ARBA00017279"/>
    </source>
</evidence>
<reference evidence="15" key="1">
    <citation type="submission" date="2020-08" db="EMBL/GenBank/DDBJ databases">
        <title>Multicomponent nature underlies the extraordinary mechanical properties of spider dragline silk.</title>
        <authorList>
            <person name="Kono N."/>
            <person name="Nakamura H."/>
            <person name="Mori M."/>
            <person name="Yoshida Y."/>
            <person name="Ohtoshi R."/>
            <person name="Malay A.D."/>
            <person name="Moran D.A.P."/>
            <person name="Tomita M."/>
            <person name="Numata K."/>
            <person name="Arakawa K."/>
        </authorList>
    </citation>
    <scope>NUCLEOTIDE SEQUENCE</scope>
</reference>